<dbReference type="EMBL" id="BOOI01000053">
    <property type="protein sequence ID" value="GIH86977.1"/>
    <property type="molecule type" value="Genomic_DNA"/>
</dbReference>
<gene>
    <name evidence="2" type="ORF">Pro02_53850</name>
</gene>
<evidence type="ECO:0000313" key="2">
    <source>
        <dbReference type="EMBL" id="GIH86977.1"/>
    </source>
</evidence>
<evidence type="ECO:0000256" key="1">
    <source>
        <dbReference type="SAM" id="MobiDB-lite"/>
    </source>
</evidence>
<protein>
    <submittedName>
        <fullName evidence="2">Uncharacterized protein</fullName>
    </submittedName>
</protein>
<dbReference type="Proteomes" id="UP000655044">
    <property type="component" value="Unassembled WGS sequence"/>
</dbReference>
<dbReference type="AlphaFoldDB" id="A0A8J3S3A9"/>
<organism evidence="2 3">
    <name type="scientific">Planobispora rosea</name>
    <dbReference type="NCBI Taxonomy" id="35762"/>
    <lineage>
        <taxon>Bacteria</taxon>
        <taxon>Bacillati</taxon>
        <taxon>Actinomycetota</taxon>
        <taxon>Actinomycetes</taxon>
        <taxon>Streptosporangiales</taxon>
        <taxon>Streptosporangiaceae</taxon>
        <taxon>Planobispora</taxon>
    </lineage>
</organism>
<comment type="caution">
    <text evidence="2">The sequence shown here is derived from an EMBL/GenBank/DDBJ whole genome shotgun (WGS) entry which is preliminary data.</text>
</comment>
<reference evidence="2" key="1">
    <citation type="submission" date="2021-01" db="EMBL/GenBank/DDBJ databases">
        <title>Whole genome shotgun sequence of Planobispora rosea NBRC 15558.</title>
        <authorList>
            <person name="Komaki H."/>
            <person name="Tamura T."/>
        </authorList>
    </citation>
    <scope>NUCLEOTIDE SEQUENCE</scope>
    <source>
        <strain evidence="2">NBRC 15558</strain>
    </source>
</reference>
<accession>A0A8J3S3A9</accession>
<evidence type="ECO:0000313" key="3">
    <source>
        <dbReference type="Proteomes" id="UP000655044"/>
    </source>
</evidence>
<proteinExistence type="predicted"/>
<sequence>MRTGPSDRTCQARWLSSPGATRGEVVTTISGMVRGYREAVRRPGGPEPGSYCDAPGSAPKRLLSTRPPPWGLGSP</sequence>
<keyword evidence="3" id="KW-1185">Reference proteome</keyword>
<name>A0A8J3S3A9_PLARO</name>
<feature type="region of interest" description="Disordered" evidence="1">
    <location>
        <begin position="39"/>
        <end position="75"/>
    </location>
</feature>
<feature type="compositionally biased region" description="Pro residues" evidence="1">
    <location>
        <begin position="66"/>
        <end position="75"/>
    </location>
</feature>